<evidence type="ECO:0000313" key="2">
    <source>
        <dbReference type="Proteomes" id="UP000827626"/>
    </source>
</evidence>
<dbReference type="Proteomes" id="UP000827626">
    <property type="component" value="Segment"/>
</dbReference>
<organism evidence="1 2">
    <name type="scientific">Hafnia phage vB_HpaM_SarahDanielle</name>
    <dbReference type="NCBI Taxonomy" id="2836113"/>
    <lineage>
        <taxon>Viruses</taxon>
        <taxon>Duplodnaviria</taxon>
        <taxon>Heunggongvirae</taxon>
        <taxon>Uroviricota</taxon>
        <taxon>Caudoviricetes</taxon>
        <taxon>Andersonviridae</taxon>
        <taxon>Andersonviridae incertae sedis</taxon>
        <taxon>Daniellevirus</taxon>
        <taxon>Daniellevirus danielle</taxon>
    </lineage>
</organism>
<protein>
    <submittedName>
        <fullName evidence="1">RIIB lysis inhibitor</fullName>
    </submittedName>
</protein>
<evidence type="ECO:0000313" key="1">
    <source>
        <dbReference type="EMBL" id="QYA57475.1"/>
    </source>
</evidence>
<sequence length="475" mass="53869">MKKVSEGGLMRPLKQTKPKEEMNMTKIQIDAAIYADVKDGIMTKTAIAKKYNTSTRSVGRAVERHEKRMAETFTQPVVKPVVEIDVQEVVEPVVKQTDKEIIYIRKASNDDLKVGDTVMLSEDSLWPVKDSNPRGVNGLVANTDSFGWIAVEWANGEFNCYKKSDNDLILIERGGKIVKEPDEEPRHVAEEDKVEVESPKTSLMDTLKSGNRVEYVLTGDSVILTMGNETEIVDSTHPNYKAIREAIFKEDFKVAFDLMNIRKAIESFTQGNITIKGDKLFYGEMHVKTELADKIIQMMQTGDEGFKRLIKFFENLMKNPSRSSVEQLWGFVCHNDVEIDEDGFLIGWKKVRSNGNDLVDSRTGKVPNNVGCVVEMPRWMVDDRREVTCSQGLHVGAWDYVRSFSGNVITKVRMNPADVVSVPDDYDDMKVRTSKYEVIGLVDDYRKEIPNTYEYKRQHVMVGSAGEILGIKEIQ</sequence>
<keyword evidence="2" id="KW-1185">Reference proteome</keyword>
<accession>A0AAE7WA37</accession>
<gene>
    <name evidence="1" type="ORF">SARAHDANIELLE_47</name>
</gene>
<name>A0AAE7WA37_9CAUD</name>
<dbReference type="EMBL" id="MW749010">
    <property type="protein sequence ID" value="QYA57475.1"/>
    <property type="molecule type" value="Genomic_DNA"/>
</dbReference>
<reference evidence="1" key="1">
    <citation type="submission" date="2021-03" db="EMBL/GenBank/DDBJ databases">
        <authorList>
            <person name="Thompson D.W."/>
            <person name="Brown H.M.F."/>
            <person name="Thompson S.D."/>
            <person name="Grose J.H."/>
        </authorList>
    </citation>
    <scope>NUCLEOTIDE SEQUENCE</scope>
</reference>
<proteinExistence type="predicted"/>